<dbReference type="Gene3D" id="3.40.50.880">
    <property type="match status" value="1"/>
</dbReference>
<comment type="catalytic activity">
    <reaction evidence="4">
        <text>L-homoserine + acetyl-CoA = O-acetyl-L-homoserine + CoA</text>
        <dbReference type="Rhea" id="RHEA:13701"/>
        <dbReference type="ChEBI" id="CHEBI:57287"/>
        <dbReference type="ChEBI" id="CHEBI:57288"/>
        <dbReference type="ChEBI" id="CHEBI:57476"/>
        <dbReference type="ChEBI" id="CHEBI:57716"/>
        <dbReference type="EC" id="2.3.1.31"/>
    </reaction>
</comment>
<dbReference type="InterPro" id="IPR033752">
    <property type="entry name" value="MetA_family"/>
</dbReference>
<evidence type="ECO:0000256" key="4">
    <source>
        <dbReference type="HAMAP-Rule" id="MF_00295"/>
    </source>
</evidence>
<protein>
    <recommendedName>
        <fullName evidence="4">Homoserine O-acetyltransferase</fullName>
        <shortName evidence="4">HAT</shortName>
        <ecNumber evidence="4">2.3.1.31</ecNumber>
    </recommendedName>
    <alternativeName>
        <fullName evidence="4">Homoserine transacetylase</fullName>
        <shortName evidence="4">HTA</shortName>
    </alternativeName>
</protein>
<feature type="active site" evidence="4">
    <location>
        <position position="224"/>
    </location>
</feature>
<feature type="active site" description="Proton acceptor" evidence="4">
    <location>
        <position position="222"/>
    </location>
</feature>
<accession>A0A1D7ZZ50</accession>
<dbReference type="Proteomes" id="UP000094714">
    <property type="component" value="Chromosome"/>
</dbReference>
<evidence type="ECO:0000256" key="1">
    <source>
        <dbReference type="ARBA" id="ARBA00022605"/>
    </source>
</evidence>
<evidence type="ECO:0000256" key="2">
    <source>
        <dbReference type="ARBA" id="ARBA00022679"/>
    </source>
</evidence>
<keyword evidence="4" id="KW-0486">Methionine biosynthesis</keyword>
<dbReference type="AlphaFoldDB" id="A0A1D7ZZ50"/>
<dbReference type="PANTHER" id="PTHR20919">
    <property type="entry name" value="HOMOSERINE O-SUCCINYLTRANSFERASE"/>
    <property type="match status" value="1"/>
</dbReference>
<dbReference type="EC" id="2.3.1.31" evidence="4"/>
<comment type="caution">
    <text evidence="4">Lacks conserved residue(s) required for the propagation of feature annotation.</text>
</comment>
<dbReference type="InterPro" id="IPR029062">
    <property type="entry name" value="Class_I_gatase-like"/>
</dbReference>
<evidence type="ECO:0000313" key="6">
    <source>
        <dbReference type="EMBL" id="AOR75143.1"/>
    </source>
</evidence>
<evidence type="ECO:0000256" key="5">
    <source>
        <dbReference type="PIRSR" id="PIRSR000450-1"/>
    </source>
</evidence>
<comment type="function">
    <text evidence="4">Transfers an acetyl group from acetyl-CoA to L-homoserine, forming acetyl-L-homoserine.</text>
</comment>
<feature type="site" description="Important for substrate specificity" evidence="4">
    <location>
        <position position="179"/>
    </location>
</feature>
<feature type="binding site" evidence="4">
    <location>
        <position position="236"/>
    </location>
    <ligand>
        <name>substrate</name>
    </ligand>
</feature>
<feature type="binding site" evidence="4">
    <location>
        <position position="179"/>
    </location>
    <ligand>
        <name>substrate</name>
    </ligand>
</feature>
<reference evidence="6" key="1">
    <citation type="submission" date="2016-09" db="EMBL/GenBank/DDBJ databases">
        <title>Genome Sequence of the Lactobacillus fermentum strain NCC2970 (CNCM I-5068).</title>
        <authorList>
            <person name="Barretto C."/>
            <person name="Ngom-Bru C."/>
            <person name="Genevaz A."/>
            <person name="Fournier C."/>
            <person name="Moine D."/>
            <person name="Kassam M."/>
            <person name="Iltis A."/>
            <person name="Sagory-Zalkind P."/>
            <person name="Faucherand G."/>
            <person name="Descombes P."/>
            <person name="Duboux S."/>
        </authorList>
    </citation>
    <scope>NUCLEOTIDE SEQUENCE [LARGE SCALE GENOMIC DNA]</scope>
    <source>
        <strain evidence="6">NCC2970</strain>
    </source>
</reference>
<dbReference type="PIRSF" id="PIRSF000450">
    <property type="entry name" value="H_ser_succinyltr"/>
    <property type="match status" value="1"/>
</dbReference>
<dbReference type="PATRIC" id="fig|1613.112.peg.1785"/>
<comment type="subcellular location">
    <subcellularLocation>
        <location evidence="4">Cytoplasm</location>
    </subcellularLocation>
</comment>
<feature type="site" description="Important for acyl-CoA specificity" evidence="4">
    <location>
        <position position="100"/>
    </location>
</feature>
<keyword evidence="2 4" id="KW-0808">Transferase</keyword>
<gene>
    <name evidence="4" type="primary">metAA</name>
    <name evidence="6" type="ORF">LACFE_CDS1700</name>
</gene>
<dbReference type="SUPFAM" id="SSF52317">
    <property type="entry name" value="Class I glutamine amidotransferase-like"/>
    <property type="match status" value="1"/>
</dbReference>
<comment type="similarity">
    <text evidence="4">Belongs to the MetA family.</text>
</comment>
<name>A0A1D7ZZ50_LIMFE</name>
<dbReference type="GO" id="GO:0004414">
    <property type="term" value="F:homoserine O-acetyltransferase activity"/>
    <property type="evidence" value="ECO:0007669"/>
    <property type="project" value="UniProtKB-EC"/>
</dbReference>
<dbReference type="GO" id="GO:0009086">
    <property type="term" value="P:methionine biosynthetic process"/>
    <property type="evidence" value="ECO:0007669"/>
    <property type="project" value="UniProtKB-UniRule"/>
</dbReference>
<sequence length="274" mass="31022">MTAFATNGLARAHHTWSTTTPAPGARQILLVNLMPTKEATELQFLRLLDATGVNCDVTFAYPASHQLHHQRAAVLKHYLPLDRLWGTRFDVLIVTGAPVEELSFDQVDYWAEFQRLVAWSKTHCRRAIFECWAALAALNVRYQIPKAPLPHKLFGIFEARVNPASPLFGGLTKLRMPQSRHSVLRLPATLPADLQVVAKSQGIADGLLLATKDTRELFITGHPEYATDTLDQEFHRDQARGRTINPPQNYYHHHQAVNSWRTTSCRLYANWLTI</sequence>
<keyword evidence="1 4" id="KW-0028">Amino-acid biosynthesis</keyword>
<proteinExistence type="inferred from homology"/>
<feature type="active site" description="Acyl-thioester intermediate" evidence="4 5">
    <location>
        <position position="131"/>
    </location>
</feature>
<dbReference type="PANTHER" id="PTHR20919:SF0">
    <property type="entry name" value="HOMOSERINE O-SUCCINYLTRANSFERASE"/>
    <property type="match status" value="1"/>
</dbReference>
<keyword evidence="4" id="KW-0963">Cytoplasm</keyword>
<evidence type="ECO:0000256" key="3">
    <source>
        <dbReference type="ARBA" id="ARBA00023315"/>
    </source>
</evidence>
<dbReference type="GO" id="GO:0008899">
    <property type="term" value="F:homoserine O-succinyltransferase activity"/>
    <property type="evidence" value="ECO:0007669"/>
    <property type="project" value="UniProtKB-UniRule"/>
</dbReference>
<dbReference type="RefSeq" id="WP_069776180.1">
    <property type="nucleotide sequence ID" value="NZ_CAXOPQ010000017.1"/>
</dbReference>
<keyword evidence="3 4" id="KW-0012">Acyltransferase</keyword>
<feature type="binding site" evidence="4">
    <location>
        <position position="152"/>
    </location>
    <ligand>
        <name>substrate</name>
    </ligand>
</feature>
<dbReference type="Pfam" id="PF04204">
    <property type="entry name" value="HTS"/>
    <property type="match status" value="1"/>
</dbReference>
<comment type="pathway">
    <text evidence="4">Amino-acid biosynthesis; L-methionine biosynthesis via de novo pathway; O-acetyl-L-homoserine from L-homoserine: step 1/1.</text>
</comment>
<evidence type="ECO:0000313" key="7">
    <source>
        <dbReference type="Proteomes" id="UP000094714"/>
    </source>
</evidence>
<dbReference type="EMBL" id="CP017151">
    <property type="protein sequence ID" value="AOR75143.1"/>
    <property type="molecule type" value="Genomic_DNA"/>
</dbReference>
<dbReference type="HAMAP" id="MF_00295">
    <property type="entry name" value="MetA_acyltransf"/>
    <property type="match status" value="1"/>
</dbReference>
<dbReference type="GO" id="GO:0005737">
    <property type="term" value="C:cytoplasm"/>
    <property type="evidence" value="ECO:0007669"/>
    <property type="project" value="UniProtKB-SubCell"/>
</dbReference>
<organism evidence="6 7">
    <name type="scientific">Limosilactobacillus fermentum</name>
    <name type="common">Lactobacillus fermentum</name>
    <dbReference type="NCBI Taxonomy" id="1613"/>
    <lineage>
        <taxon>Bacteria</taxon>
        <taxon>Bacillati</taxon>
        <taxon>Bacillota</taxon>
        <taxon>Bacilli</taxon>
        <taxon>Lactobacillales</taxon>
        <taxon>Lactobacillaceae</taxon>
        <taxon>Limosilactobacillus</taxon>
    </lineage>
</organism>
<dbReference type="UniPathway" id="UPA00051">
    <property type="reaction ID" value="UER00074"/>
</dbReference>